<evidence type="ECO:0000256" key="3">
    <source>
        <dbReference type="ARBA" id="ARBA00022670"/>
    </source>
</evidence>
<keyword evidence="5" id="KW-0378">Hydrolase</keyword>
<dbReference type="RefSeq" id="WP_377142539.1">
    <property type="nucleotide sequence ID" value="NZ_JBHTIA010000007.1"/>
</dbReference>
<evidence type="ECO:0000313" key="9">
    <source>
        <dbReference type="EMBL" id="MFD0765418.1"/>
    </source>
</evidence>
<dbReference type="InterPro" id="IPR026392">
    <property type="entry name" value="Exo/Archaeosortase_dom"/>
</dbReference>
<organism evidence="9 10">
    <name type="scientific">Mucilaginibacter lutimaris</name>
    <dbReference type="NCBI Taxonomy" id="931629"/>
    <lineage>
        <taxon>Bacteria</taxon>
        <taxon>Pseudomonadati</taxon>
        <taxon>Bacteroidota</taxon>
        <taxon>Sphingobacteriia</taxon>
        <taxon>Sphingobacteriales</taxon>
        <taxon>Sphingobacteriaceae</taxon>
        <taxon>Mucilaginibacter</taxon>
    </lineage>
</organism>
<evidence type="ECO:0000256" key="2">
    <source>
        <dbReference type="ARBA" id="ARBA00022475"/>
    </source>
</evidence>
<name>A0ABW2ZGZ0_9SPHI</name>
<keyword evidence="2" id="KW-1003">Cell membrane</keyword>
<proteinExistence type="predicted"/>
<sequence>MKLNKCGLNPAVLFALQFVCLFVSLYGFYMAYLGITGPGGLYIAFLDEHFNFISGLRHILIESGAAILNMLGYRTRTNAYQLLVAGHNILHIGFDCLGFGVMCFFTAFVVAYSGSFKSKLSFWAAGIVTIQLLNILRFVLLALYWKRNKNVYMSDHHTIFNIVVYIIIAISLYFYTRYQDKATTLNAAN</sequence>
<keyword evidence="6 8" id="KW-1133">Transmembrane helix</keyword>
<evidence type="ECO:0000256" key="6">
    <source>
        <dbReference type="ARBA" id="ARBA00022989"/>
    </source>
</evidence>
<feature type="transmembrane region" description="Helical" evidence="8">
    <location>
        <begin position="12"/>
        <end position="32"/>
    </location>
</feature>
<dbReference type="Proteomes" id="UP001597073">
    <property type="component" value="Unassembled WGS sequence"/>
</dbReference>
<accession>A0ABW2ZGZ0</accession>
<keyword evidence="7 8" id="KW-0472">Membrane</keyword>
<evidence type="ECO:0000256" key="5">
    <source>
        <dbReference type="ARBA" id="ARBA00022801"/>
    </source>
</evidence>
<evidence type="ECO:0000313" key="10">
    <source>
        <dbReference type="Proteomes" id="UP001597073"/>
    </source>
</evidence>
<evidence type="ECO:0000256" key="7">
    <source>
        <dbReference type="ARBA" id="ARBA00023136"/>
    </source>
</evidence>
<evidence type="ECO:0000256" key="8">
    <source>
        <dbReference type="SAM" id="Phobius"/>
    </source>
</evidence>
<reference evidence="10" key="1">
    <citation type="journal article" date="2019" name="Int. J. Syst. Evol. Microbiol.">
        <title>The Global Catalogue of Microorganisms (GCM) 10K type strain sequencing project: providing services to taxonomists for standard genome sequencing and annotation.</title>
        <authorList>
            <consortium name="The Broad Institute Genomics Platform"/>
            <consortium name="The Broad Institute Genome Sequencing Center for Infectious Disease"/>
            <person name="Wu L."/>
            <person name="Ma J."/>
        </authorList>
    </citation>
    <scope>NUCLEOTIDE SEQUENCE [LARGE SCALE GENOMIC DNA]</scope>
    <source>
        <strain evidence="10">CCUG 60742</strain>
    </source>
</reference>
<feature type="transmembrane region" description="Helical" evidence="8">
    <location>
        <begin position="92"/>
        <end position="114"/>
    </location>
</feature>
<feature type="transmembrane region" description="Helical" evidence="8">
    <location>
        <begin position="120"/>
        <end position="145"/>
    </location>
</feature>
<keyword evidence="4 8" id="KW-0812">Transmembrane</keyword>
<protein>
    <submittedName>
        <fullName evidence="9">Exosortase Y</fullName>
    </submittedName>
</protein>
<evidence type="ECO:0000256" key="4">
    <source>
        <dbReference type="ARBA" id="ARBA00022692"/>
    </source>
</evidence>
<feature type="transmembrane region" description="Helical" evidence="8">
    <location>
        <begin position="52"/>
        <end position="71"/>
    </location>
</feature>
<dbReference type="EMBL" id="JBHTIA010000007">
    <property type="protein sequence ID" value="MFD0765418.1"/>
    <property type="molecule type" value="Genomic_DNA"/>
</dbReference>
<evidence type="ECO:0000256" key="1">
    <source>
        <dbReference type="ARBA" id="ARBA00004651"/>
    </source>
</evidence>
<feature type="transmembrane region" description="Helical" evidence="8">
    <location>
        <begin position="157"/>
        <end position="175"/>
    </location>
</feature>
<dbReference type="NCBIfam" id="TIGR04178">
    <property type="entry name" value="exo_archaeo"/>
    <property type="match status" value="1"/>
</dbReference>
<comment type="caution">
    <text evidence="9">The sequence shown here is derived from an EMBL/GenBank/DDBJ whole genome shotgun (WGS) entry which is preliminary data.</text>
</comment>
<keyword evidence="3" id="KW-0645">Protease</keyword>
<keyword evidence="10" id="KW-1185">Reference proteome</keyword>
<dbReference type="NCBIfam" id="NF046083">
    <property type="entry name" value="exosort_XrtY"/>
    <property type="match status" value="1"/>
</dbReference>
<comment type="subcellular location">
    <subcellularLocation>
        <location evidence="1">Cell membrane</location>
        <topology evidence="1">Multi-pass membrane protein</topology>
    </subcellularLocation>
</comment>
<gene>
    <name evidence="9" type="primary">xrtY</name>
    <name evidence="9" type="ORF">ACFQZI_11195</name>
</gene>